<name>A0A7T3FYL8_9EURY</name>
<keyword evidence="3" id="KW-1003">Cell membrane</keyword>
<evidence type="ECO:0000256" key="2">
    <source>
        <dbReference type="ARBA" id="ARBA00008017"/>
    </source>
</evidence>
<dbReference type="PANTHER" id="PTHR30221:SF20">
    <property type="entry name" value="SMALL-CONDUCTANCE MECHANOSENSITIVE CHANNEL"/>
    <property type="match status" value="1"/>
</dbReference>
<feature type="transmembrane region" description="Helical" evidence="8">
    <location>
        <begin position="102"/>
        <end position="120"/>
    </location>
</feature>
<protein>
    <submittedName>
        <fullName evidence="11">Mechanosensitive ion channel family protein</fullName>
    </submittedName>
</protein>
<dbReference type="InterPro" id="IPR045275">
    <property type="entry name" value="MscS_archaea/bacteria_type"/>
</dbReference>
<sequence>MVQWARALSGAVGQTATPSGTTATPSGTTATADGNTTDLSWLPDWIVRILDATPVPVIQLVQSLVVVAFAYLLSQLLVKLLGRRIARRFRRPSLTRTALRGIRGIVFLFAALTIMGIYGYELSDLTLSVAVFSAVIGVILAPIVGSIVGGVFLLADQPYEIGDMIELADRDQRAFVEDITLRYTKVFTLDNTFIVIPNGTMRERDVVNYSAEDTRTRQSLDILITYESDVARARQLAEEAARDLDDVVGGGPAIRVGAARYPAGPTCYIDAFGDHGINLRLRYWVEEPYWLLRVRSKIQTAFGEAVADEDVEIAYPHQHLVFDETSGEMQVGVADRPSGQRPPGDPPTDDRPRRPDRGPADTSGSVEPRDRPDDPSAGGDGPEDERQ</sequence>
<dbReference type="EMBL" id="CP065856">
    <property type="protein sequence ID" value="QPV63002.1"/>
    <property type="molecule type" value="Genomic_DNA"/>
</dbReference>
<dbReference type="InterPro" id="IPR006685">
    <property type="entry name" value="MscS_channel_2nd"/>
</dbReference>
<dbReference type="SUPFAM" id="SSF82861">
    <property type="entry name" value="Mechanosensitive channel protein MscS (YggB), transmembrane region"/>
    <property type="match status" value="1"/>
</dbReference>
<evidence type="ECO:0000256" key="3">
    <source>
        <dbReference type="ARBA" id="ARBA00022475"/>
    </source>
</evidence>
<dbReference type="AlphaFoldDB" id="A0A7T3FYL8"/>
<dbReference type="InterPro" id="IPR049278">
    <property type="entry name" value="MS_channel_C"/>
</dbReference>
<dbReference type="GO" id="GO:0008381">
    <property type="term" value="F:mechanosensitive monoatomic ion channel activity"/>
    <property type="evidence" value="ECO:0007669"/>
    <property type="project" value="InterPro"/>
</dbReference>
<feature type="region of interest" description="Disordered" evidence="7">
    <location>
        <begin position="332"/>
        <end position="387"/>
    </location>
</feature>
<dbReference type="InterPro" id="IPR010920">
    <property type="entry name" value="LSM_dom_sf"/>
</dbReference>
<keyword evidence="12" id="KW-1185">Reference proteome</keyword>
<dbReference type="Gene3D" id="1.10.287.1260">
    <property type="match status" value="1"/>
</dbReference>
<feature type="domain" description="Mechanosensitive ion channel MscS" evidence="9">
    <location>
        <begin position="143"/>
        <end position="210"/>
    </location>
</feature>
<evidence type="ECO:0000256" key="6">
    <source>
        <dbReference type="ARBA" id="ARBA00023136"/>
    </source>
</evidence>
<feature type="transmembrane region" description="Helical" evidence="8">
    <location>
        <begin position="126"/>
        <end position="155"/>
    </location>
</feature>
<evidence type="ECO:0000256" key="1">
    <source>
        <dbReference type="ARBA" id="ARBA00004651"/>
    </source>
</evidence>
<organism evidence="11 12">
    <name type="scientific">Halosimplex litoreum</name>
    <dbReference type="NCBI Taxonomy" id="1198301"/>
    <lineage>
        <taxon>Archaea</taxon>
        <taxon>Methanobacteriati</taxon>
        <taxon>Methanobacteriota</taxon>
        <taxon>Stenosarchaea group</taxon>
        <taxon>Halobacteria</taxon>
        <taxon>Halobacteriales</taxon>
        <taxon>Haloarculaceae</taxon>
        <taxon>Halosimplex</taxon>
    </lineage>
</organism>
<comment type="similarity">
    <text evidence="2">Belongs to the MscS (TC 1.A.23) family.</text>
</comment>
<evidence type="ECO:0000256" key="5">
    <source>
        <dbReference type="ARBA" id="ARBA00022989"/>
    </source>
</evidence>
<dbReference type="Pfam" id="PF00924">
    <property type="entry name" value="MS_channel_2nd"/>
    <property type="match status" value="1"/>
</dbReference>
<evidence type="ECO:0000313" key="12">
    <source>
        <dbReference type="Proteomes" id="UP000595001"/>
    </source>
</evidence>
<dbReference type="GeneID" id="60590867"/>
<dbReference type="Gene3D" id="3.30.70.100">
    <property type="match status" value="1"/>
</dbReference>
<feature type="compositionally biased region" description="Low complexity" evidence="7">
    <location>
        <begin position="15"/>
        <end position="35"/>
    </location>
</feature>
<evidence type="ECO:0000256" key="8">
    <source>
        <dbReference type="SAM" id="Phobius"/>
    </source>
</evidence>
<feature type="domain" description="Mechanosensitive ion channel MscS C-terminal" evidence="10">
    <location>
        <begin position="220"/>
        <end position="299"/>
    </location>
</feature>
<feature type="compositionally biased region" description="Basic and acidic residues" evidence="7">
    <location>
        <begin position="348"/>
        <end position="359"/>
    </location>
</feature>
<feature type="transmembrane region" description="Helical" evidence="8">
    <location>
        <begin position="60"/>
        <end position="81"/>
    </location>
</feature>
<dbReference type="GO" id="GO:0005886">
    <property type="term" value="C:plasma membrane"/>
    <property type="evidence" value="ECO:0007669"/>
    <property type="project" value="UniProtKB-SubCell"/>
</dbReference>
<evidence type="ECO:0000313" key="11">
    <source>
        <dbReference type="EMBL" id="QPV63002.1"/>
    </source>
</evidence>
<dbReference type="OrthoDB" id="11475at2157"/>
<dbReference type="Proteomes" id="UP000595001">
    <property type="component" value="Chromosome"/>
</dbReference>
<dbReference type="InterPro" id="IPR011066">
    <property type="entry name" value="MscS_channel_C_sf"/>
</dbReference>
<evidence type="ECO:0000256" key="7">
    <source>
        <dbReference type="SAM" id="MobiDB-lite"/>
    </source>
</evidence>
<dbReference type="RefSeq" id="WP_198061797.1">
    <property type="nucleotide sequence ID" value="NZ_CP065856.1"/>
</dbReference>
<dbReference type="InterPro" id="IPR011014">
    <property type="entry name" value="MscS_channel_TM-2"/>
</dbReference>
<dbReference type="Pfam" id="PF21082">
    <property type="entry name" value="MS_channel_3rd"/>
    <property type="match status" value="1"/>
</dbReference>
<evidence type="ECO:0000256" key="4">
    <source>
        <dbReference type="ARBA" id="ARBA00022692"/>
    </source>
</evidence>
<evidence type="ECO:0000259" key="10">
    <source>
        <dbReference type="Pfam" id="PF21082"/>
    </source>
</evidence>
<keyword evidence="6 8" id="KW-0472">Membrane</keyword>
<keyword evidence="4 8" id="KW-0812">Transmembrane</keyword>
<dbReference type="InterPro" id="IPR023408">
    <property type="entry name" value="MscS_beta-dom_sf"/>
</dbReference>
<accession>A0A7T3FYL8</accession>
<dbReference type="SUPFAM" id="SSF50182">
    <property type="entry name" value="Sm-like ribonucleoproteins"/>
    <property type="match status" value="1"/>
</dbReference>
<keyword evidence="5 8" id="KW-1133">Transmembrane helix</keyword>
<dbReference type="KEGG" id="hlt:I7X12_20200"/>
<evidence type="ECO:0000259" key="9">
    <source>
        <dbReference type="Pfam" id="PF00924"/>
    </source>
</evidence>
<comment type="subcellular location">
    <subcellularLocation>
        <location evidence="1">Cell membrane</location>
        <topology evidence="1">Multi-pass membrane protein</topology>
    </subcellularLocation>
</comment>
<gene>
    <name evidence="11" type="ORF">I7X12_20200</name>
</gene>
<dbReference type="SUPFAM" id="SSF82689">
    <property type="entry name" value="Mechanosensitive channel protein MscS (YggB), C-terminal domain"/>
    <property type="match status" value="1"/>
</dbReference>
<reference evidence="11 12" key="1">
    <citation type="submission" date="2020-12" db="EMBL/GenBank/DDBJ databases">
        <title>Halosimplex halophilum sp. nov. and Halosimplex salinum sp. nov., two new members of the genus Halosimplex.</title>
        <authorList>
            <person name="Cui H.L."/>
        </authorList>
    </citation>
    <scope>NUCLEOTIDE SEQUENCE [LARGE SCALE GENOMIC DNA]</scope>
    <source>
        <strain evidence="11 12">YGH94</strain>
    </source>
</reference>
<feature type="region of interest" description="Disordered" evidence="7">
    <location>
        <begin position="9"/>
        <end position="35"/>
    </location>
</feature>
<dbReference type="PANTHER" id="PTHR30221">
    <property type="entry name" value="SMALL-CONDUCTANCE MECHANOSENSITIVE CHANNEL"/>
    <property type="match status" value="1"/>
</dbReference>
<dbReference type="Gene3D" id="2.30.30.60">
    <property type="match status" value="1"/>
</dbReference>
<proteinExistence type="inferred from homology"/>